<reference evidence="3" key="1">
    <citation type="submission" date="2025-08" db="UniProtKB">
        <authorList>
            <consortium name="RefSeq"/>
        </authorList>
    </citation>
    <scope>IDENTIFICATION</scope>
    <source>
        <tissue evidence="3">Tentacle</tissue>
    </source>
</reference>
<dbReference type="InterPro" id="IPR024705">
    <property type="entry name" value="Ssp411"/>
</dbReference>
<dbReference type="SUPFAM" id="SSF48208">
    <property type="entry name" value="Six-hairpin glycosidases"/>
    <property type="match status" value="1"/>
</dbReference>
<name>A0A6P8IKZ6_ACTTE</name>
<dbReference type="PIRSF" id="PIRSF006402">
    <property type="entry name" value="UCP006402_thioredoxin"/>
    <property type="match status" value="1"/>
</dbReference>
<feature type="domain" description="Spermatogenesis-associated protein 20-like TRX" evidence="1">
    <location>
        <begin position="66"/>
        <end position="227"/>
    </location>
</feature>
<accession>A0A6P8IKZ6</accession>
<dbReference type="GeneID" id="116302051"/>
<dbReference type="FunCoup" id="A0A6P8IKZ6">
    <property type="interactions" value="740"/>
</dbReference>
<proteinExistence type="predicted"/>
<gene>
    <name evidence="3" type="primary">LOC116302051</name>
</gene>
<evidence type="ECO:0000259" key="1">
    <source>
        <dbReference type="Pfam" id="PF03190"/>
    </source>
</evidence>
<evidence type="ECO:0000313" key="3">
    <source>
        <dbReference type="RefSeq" id="XP_031567108.1"/>
    </source>
</evidence>
<dbReference type="InterPro" id="IPR004879">
    <property type="entry name" value="Ssp411-like_TRX"/>
</dbReference>
<dbReference type="GO" id="GO:0005975">
    <property type="term" value="P:carbohydrate metabolic process"/>
    <property type="evidence" value="ECO:0007669"/>
    <property type="project" value="InterPro"/>
</dbReference>
<dbReference type="InterPro" id="IPR008928">
    <property type="entry name" value="6-hairpin_glycosidase_sf"/>
</dbReference>
<organism evidence="2 3">
    <name type="scientific">Actinia tenebrosa</name>
    <name type="common">Australian red waratah sea anemone</name>
    <dbReference type="NCBI Taxonomy" id="6105"/>
    <lineage>
        <taxon>Eukaryota</taxon>
        <taxon>Metazoa</taxon>
        <taxon>Cnidaria</taxon>
        <taxon>Anthozoa</taxon>
        <taxon>Hexacorallia</taxon>
        <taxon>Actiniaria</taxon>
        <taxon>Actiniidae</taxon>
        <taxon>Actinia</taxon>
    </lineage>
</organism>
<dbReference type="PANTHER" id="PTHR42899:SF1">
    <property type="entry name" value="SPERMATOGENESIS-ASSOCIATED PROTEIN 20"/>
    <property type="match status" value="1"/>
</dbReference>
<dbReference type="Gene3D" id="3.40.30.10">
    <property type="entry name" value="Glutaredoxin"/>
    <property type="match status" value="1"/>
</dbReference>
<dbReference type="Proteomes" id="UP000515163">
    <property type="component" value="Unplaced"/>
</dbReference>
<dbReference type="InterPro" id="IPR036249">
    <property type="entry name" value="Thioredoxin-like_sf"/>
</dbReference>
<dbReference type="OrthoDB" id="1923667at2759"/>
<dbReference type="InterPro" id="IPR012341">
    <property type="entry name" value="6hp_glycosidase-like_sf"/>
</dbReference>
<dbReference type="CDD" id="cd02955">
    <property type="entry name" value="SSP411"/>
    <property type="match status" value="1"/>
</dbReference>
<keyword evidence="2" id="KW-1185">Reference proteome</keyword>
<protein>
    <submittedName>
        <fullName evidence="3">Spermatogenesis-associated protein 20-like</fullName>
    </submittedName>
</protein>
<dbReference type="AlphaFoldDB" id="A0A6P8IKZ6"/>
<sequence>MTSVKSFSYFPSLFLRRSSKLYPSFSSSPSSPRNLQQFSSRFCILSRSSIQTRAMASGSTNKPKFTNRLAKEKSPYLLQHKHNPVDWYPWGEEAFEKAKKEDKPIFLSVGYSTCHWCHVMERESFEDEKIGKLLNENFVPVKVDREERPDVDRVYMTYIQAMMGGGGWPMSIWLTPDLKPFMGGTYFPVNDMQGRPGFGTILAHVSEKWKTHKDKFSQQSGIIINAIQAHVNDLGLNASRMPELAVSDKIFESLSSSFDEELGGFGGAPKFPQPANFVFLFKYYKHKKSDNDGKRALHMCLKSLDCIDKGGIHDHVGQGFHRYSTDRYWHVPHFEKMLYDQGQLACLYADAFQTSKDSKYADTLRDILLYVMRDLSHKLGGFYSAEDADSLPSYDQEDKKEGAFCVWEEEELKKLLSDTVPTKSGGTIPLSTLFIKHYGVETAGNVKPHQDPHKELVKKNVLIVRTSISETAESLDIEEDEAKEQLSKAREILFEERKQRPPPHLDHKIVTSWNGLMISGFARAGQVLGEEVYTLRAIKAADFIRKNLYDKDTKELLRSCYRENENEVSQIANPISGFSCDYVYLIRALLDLYETTLDEQWLKWAVELQEKTDELFWDKNKGGYFAVGEGDSSILIRMKDEQDGAEPSSNSVSTSNLLRLANMVDCEEYRKKAEKIFTIYDKILTQIPIALPELVANLTIYRTGIKQIIIAGDRDGDDTKQLIKCIHSHFIPNKVVLLCDGQEGFLSNKLAIFKNLQRIDGKATAYVCENYTCKQPVNSVDELNTLLTS</sequence>
<dbReference type="InParanoid" id="A0A6P8IKZ6"/>
<dbReference type="KEGG" id="aten:116302051"/>
<dbReference type="PANTHER" id="PTHR42899">
    <property type="entry name" value="SPERMATOGENESIS-ASSOCIATED PROTEIN 20"/>
    <property type="match status" value="1"/>
</dbReference>
<dbReference type="Gene3D" id="1.50.10.10">
    <property type="match status" value="1"/>
</dbReference>
<dbReference type="SUPFAM" id="SSF52833">
    <property type="entry name" value="Thioredoxin-like"/>
    <property type="match status" value="1"/>
</dbReference>
<dbReference type="Pfam" id="PF03190">
    <property type="entry name" value="Thioredox_DsbH"/>
    <property type="match status" value="1"/>
</dbReference>
<dbReference type="RefSeq" id="XP_031567108.1">
    <property type="nucleotide sequence ID" value="XM_031711248.1"/>
</dbReference>
<evidence type="ECO:0000313" key="2">
    <source>
        <dbReference type="Proteomes" id="UP000515163"/>
    </source>
</evidence>